<dbReference type="EMBL" id="UYRU01067039">
    <property type="protein sequence ID" value="VDN16781.1"/>
    <property type="molecule type" value="Genomic_DNA"/>
</dbReference>
<evidence type="ECO:0000313" key="2">
    <source>
        <dbReference type="EMBL" id="VDN16781.1"/>
    </source>
</evidence>
<evidence type="ECO:0000313" key="3">
    <source>
        <dbReference type="Proteomes" id="UP000281553"/>
    </source>
</evidence>
<reference evidence="2 3" key="1">
    <citation type="submission" date="2018-11" db="EMBL/GenBank/DDBJ databases">
        <authorList>
            <consortium name="Pathogen Informatics"/>
        </authorList>
    </citation>
    <scope>NUCLEOTIDE SEQUENCE [LARGE SCALE GENOMIC DNA]</scope>
</reference>
<feature type="region of interest" description="Disordered" evidence="1">
    <location>
        <begin position="1"/>
        <end position="20"/>
    </location>
</feature>
<name>A0A3P7MFT1_DIBLA</name>
<accession>A0A3P7MFT1</accession>
<keyword evidence="3" id="KW-1185">Reference proteome</keyword>
<sequence length="113" mass="12053">MRVCYPSGNHSTTVADAPSDAPIQHFPSVCPFPDLALPPSLPPTPPSSLHYSPVSTSLAVTFRRELAPEGTTSRTTLGVASTYIVADEVPAFNDRKCGLLVPRQSAQPHNLKT</sequence>
<gene>
    <name evidence="2" type="ORF">DILT_LOCUS12612</name>
</gene>
<organism evidence="2 3">
    <name type="scientific">Dibothriocephalus latus</name>
    <name type="common">Fish tapeworm</name>
    <name type="synonym">Diphyllobothrium latum</name>
    <dbReference type="NCBI Taxonomy" id="60516"/>
    <lineage>
        <taxon>Eukaryota</taxon>
        <taxon>Metazoa</taxon>
        <taxon>Spiralia</taxon>
        <taxon>Lophotrochozoa</taxon>
        <taxon>Platyhelminthes</taxon>
        <taxon>Cestoda</taxon>
        <taxon>Eucestoda</taxon>
        <taxon>Diphyllobothriidea</taxon>
        <taxon>Diphyllobothriidae</taxon>
        <taxon>Dibothriocephalus</taxon>
    </lineage>
</organism>
<dbReference type="AlphaFoldDB" id="A0A3P7MFT1"/>
<dbReference type="Proteomes" id="UP000281553">
    <property type="component" value="Unassembled WGS sequence"/>
</dbReference>
<evidence type="ECO:0000256" key="1">
    <source>
        <dbReference type="SAM" id="MobiDB-lite"/>
    </source>
</evidence>
<proteinExistence type="predicted"/>
<protein>
    <submittedName>
        <fullName evidence="2">Uncharacterized protein</fullName>
    </submittedName>
</protein>